<dbReference type="GeneID" id="14926213"/>
<proteinExistence type="predicted"/>
<dbReference type="InterPro" id="IPR011990">
    <property type="entry name" value="TPR-like_helical_dom_sf"/>
</dbReference>
<dbReference type="Proteomes" id="UP000011083">
    <property type="component" value="Unassembled WGS sequence"/>
</dbReference>
<gene>
    <name evidence="5" type="ORF">ACA1_288910</name>
</gene>
<dbReference type="PANTHER" id="PTHR46402:SF2">
    <property type="entry name" value="HISTONE-LYSINE N-TRIMETHYLTRANSFERASE SMYD5"/>
    <property type="match status" value="1"/>
</dbReference>
<reference evidence="5 6" key="1">
    <citation type="journal article" date="2013" name="Genome Biol.">
        <title>Genome of Acanthamoeba castellanii highlights extensive lateral gene transfer and early evolution of tyrosine kinase signaling.</title>
        <authorList>
            <person name="Clarke M."/>
            <person name="Lohan A.J."/>
            <person name="Liu B."/>
            <person name="Lagkouvardos I."/>
            <person name="Roy S."/>
            <person name="Zafar N."/>
            <person name="Bertelli C."/>
            <person name="Schilde C."/>
            <person name="Kianianmomeni A."/>
            <person name="Burglin T.R."/>
            <person name="Frech C."/>
            <person name="Turcotte B."/>
            <person name="Kopec K.O."/>
            <person name="Synnott J.M."/>
            <person name="Choo C."/>
            <person name="Paponov I."/>
            <person name="Finkler A."/>
            <person name="Soon Heng Tan C."/>
            <person name="Hutchins A.P."/>
            <person name="Weinmeier T."/>
            <person name="Rattei T."/>
            <person name="Chu J.S."/>
            <person name="Gimenez G."/>
            <person name="Irimia M."/>
            <person name="Rigden D.J."/>
            <person name="Fitzpatrick D.A."/>
            <person name="Lorenzo-Morales J."/>
            <person name="Bateman A."/>
            <person name="Chiu C.H."/>
            <person name="Tang P."/>
            <person name="Hegemann P."/>
            <person name="Fromm H."/>
            <person name="Raoult D."/>
            <person name="Greub G."/>
            <person name="Miranda-Saavedra D."/>
            <person name="Chen N."/>
            <person name="Nash P."/>
            <person name="Ginger M.L."/>
            <person name="Horn M."/>
            <person name="Schaap P."/>
            <person name="Caler L."/>
            <person name="Loftus B."/>
        </authorList>
    </citation>
    <scope>NUCLEOTIDE SEQUENCE [LARGE SCALE GENOMIC DNA]</scope>
    <source>
        <strain evidence="5 6">Neff</strain>
    </source>
</reference>
<dbReference type="GO" id="GO:0045814">
    <property type="term" value="P:negative regulation of gene expression, epigenetic"/>
    <property type="evidence" value="ECO:0007669"/>
    <property type="project" value="TreeGrafter"/>
</dbReference>
<dbReference type="VEuPathDB" id="AmoebaDB:ACA1_288910"/>
<dbReference type="Gene3D" id="1.25.40.10">
    <property type="entry name" value="Tetratricopeptide repeat domain"/>
    <property type="match status" value="1"/>
</dbReference>
<dbReference type="EMBL" id="KB007805">
    <property type="protein sequence ID" value="ELR25169.1"/>
    <property type="molecule type" value="Genomic_DNA"/>
</dbReference>
<evidence type="ECO:0000256" key="3">
    <source>
        <dbReference type="ARBA" id="ARBA00022691"/>
    </source>
</evidence>
<feature type="compositionally biased region" description="Basic and acidic residues" evidence="4">
    <location>
        <begin position="211"/>
        <end position="231"/>
    </location>
</feature>
<keyword evidence="6" id="KW-1185">Reference proteome</keyword>
<name>L8HHX7_ACACF</name>
<keyword evidence="2" id="KW-0808">Transferase</keyword>
<dbReference type="KEGG" id="acan:ACA1_288910"/>
<feature type="compositionally biased region" description="Low complexity" evidence="4">
    <location>
        <begin position="181"/>
        <end position="192"/>
    </location>
</feature>
<dbReference type="AlphaFoldDB" id="L8HHX7"/>
<feature type="region of interest" description="Disordered" evidence="4">
    <location>
        <begin position="166"/>
        <end position="231"/>
    </location>
</feature>
<accession>L8HHX7</accession>
<evidence type="ECO:0000256" key="4">
    <source>
        <dbReference type="SAM" id="MobiDB-lite"/>
    </source>
</evidence>
<evidence type="ECO:0000313" key="5">
    <source>
        <dbReference type="EMBL" id="ELR25169.1"/>
    </source>
</evidence>
<dbReference type="SUPFAM" id="SSF82199">
    <property type="entry name" value="SET domain"/>
    <property type="match status" value="1"/>
</dbReference>
<protein>
    <submittedName>
        <fullName evidence="5">Tetratricopeptide repeat domain containing protein</fullName>
    </submittedName>
</protein>
<sequence length="593" mass="62980">MMPGGDDPYGGGERWAPPEFPRLRWAMGIVGGLTLAAFVYHSLTAASRYRHQQAQKERETRFMGFLHHEEANKRLVNGDLAGAVKHYSKAARFALRGEPGDDVAAAAAAAAGVDPAFIVPDFDAPGAEGWALSLLQRAAAHWSTGDANSCARDCLAVLRVLPRQAASPVDESETISPPTPEASEASEAQPEAGAGVAAVMTEAGPPEQGGEEEKVSKEEEEKRALEKEARMRKDRLERITARATELLGRALAASGQPLAALLALQRCTQARSKRREAALVQFQHLKESLQNALAAENGQSHWPVKVVVGHEGGARGVLVATEEIAEGGEILVEEPFLAAPWSAQDLVQKVYCVHCLRRLAQPDVDGAPNKGIASAPVVAEARSGYCSSVCEAAAWLLHDHRPSSRPAQPAGPSSDQTGAEERTSLYLLAKRVLACLAYGEREPMLQPLWTTFDAAIRSLPTSEAEAKGVGHEHAELQAFVESLRNDVAQQSEQQAGPSTSETGWDASSLVSQLRGGALPVMEQQQQTEGCRGVGLYLLGSHVGRSSPTAEPNARVVFSDADSTLRLVALRPIPANEAVVISSSASSPALASSA</sequence>
<dbReference type="GO" id="GO:0042799">
    <property type="term" value="F:histone H4K20 methyltransferase activity"/>
    <property type="evidence" value="ECO:0007669"/>
    <property type="project" value="TreeGrafter"/>
</dbReference>
<dbReference type="RefSeq" id="XP_004367924.1">
    <property type="nucleotide sequence ID" value="XM_004367867.1"/>
</dbReference>
<dbReference type="Gene3D" id="6.10.140.2220">
    <property type="match status" value="1"/>
</dbReference>
<organism evidence="5 6">
    <name type="scientific">Acanthamoeba castellanii (strain ATCC 30010 / Neff)</name>
    <dbReference type="NCBI Taxonomy" id="1257118"/>
    <lineage>
        <taxon>Eukaryota</taxon>
        <taxon>Amoebozoa</taxon>
        <taxon>Discosea</taxon>
        <taxon>Longamoebia</taxon>
        <taxon>Centramoebida</taxon>
        <taxon>Acanthamoebidae</taxon>
        <taxon>Acanthamoeba</taxon>
    </lineage>
</organism>
<evidence type="ECO:0000313" key="6">
    <source>
        <dbReference type="Proteomes" id="UP000011083"/>
    </source>
</evidence>
<dbReference type="InterPro" id="IPR046341">
    <property type="entry name" value="SET_dom_sf"/>
</dbReference>
<evidence type="ECO:0000256" key="1">
    <source>
        <dbReference type="ARBA" id="ARBA00022603"/>
    </source>
</evidence>
<evidence type="ECO:0000256" key="2">
    <source>
        <dbReference type="ARBA" id="ARBA00022679"/>
    </source>
</evidence>
<dbReference type="Gene3D" id="2.170.270.10">
    <property type="entry name" value="SET domain"/>
    <property type="match status" value="1"/>
</dbReference>
<dbReference type="GO" id="GO:0032259">
    <property type="term" value="P:methylation"/>
    <property type="evidence" value="ECO:0007669"/>
    <property type="project" value="UniProtKB-KW"/>
</dbReference>
<keyword evidence="1" id="KW-0489">Methyltransferase</keyword>
<dbReference type="SUPFAM" id="SSF48452">
    <property type="entry name" value="TPR-like"/>
    <property type="match status" value="1"/>
</dbReference>
<dbReference type="PANTHER" id="PTHR46402">
    <property type="entry name" value="SET AND MYND DOMAIN-CONTAINING PROTEIN 5"/>
    <property type="match status" value="1"/>
</dbReference>
<keyword evidence="3" id="KW-0949">S-adenosyl-L-methionine</keyword>
<dbReference type="Gene3D" id="1.10.220.160">
    <property type="match status" value="1"/>
</dbReference>